<dbReference type="eggNOG" id="ENOG5033E7D">
    <property type="taxonomic scope" value="Bacteria"/>
</dbReference>
<evidence type="ECO:0000259" key="1">
    <source>
        <dbReference type="Pfam" id="PF14213"/>
    </source>
</evidence>
<proteinExistence type="predicted"/>
<evidence type="ECO:0000313" key="2">
    <source>
        <dbReference type="EMBL" id="ADU36953.1"/>
    </source>
</evidence>
<name>E6V3S9_VARPE</name>
<dbReference type="Proteomes" id="UP000008917">
    <property type="component" value="Chromosome"/>
</dbReference>
<feature type="domain" description="DUF4325" evidence="1">
    <location>
        <begin position="17"/>
        <end position="76"/>
    </location>
</feature>
<dbReference type="KEGG" id="vpe:Varpa_2755"/>
<reference evidence="2 3" key="2">
    <citation type="journal article" date="2013" name="Genome Announc.">
        <title>Genome of the Root-Associated Plant Growth-Promoting Bacterium Variovorax paradoxus Strain EPS.</title>
        <authorList>
            <person name="Han J.I."/>
            <person name="Spain J.C."/>
            <person name="Leadbetter J.R."/>
            <person name="Ovchinnikova G."/>
            <person name="Goodwin L.A."/>
            <person name="Han C.S."/>
            <person name="Woyke T."/>
            <person name="Davenport K.W."/>
            <person name="Orwin P.M."/>
        </authorList>
    </citation>
    <scope>NUCLEOTIDE SEQUENCE [LARGE SCALE GENOMIC DNA]</scope>
    <source>
        <strain evidence="2 3">EPS</strain>
    </source>
</reference>
<dbReference type="Pfam" id="PF14213">
    <property type="entry name" value="DUF4325"/>
    <property type="match status" value="1"/>
</dbReference>
<protein>
    <recommendedName>
        <fullName evidence="1">DUF4325 domain-containing protein</fullName>
    </recommendedName>
</protein>
<dbReference type="EMBL" id="CP002417">
    <property type="protein sequence ID" value="ADU36953.1"/>
    <property type="molecule type" value="Genomic_DNA"/>
</dbReference>
<reference evidence="3" key="1">
    <citation type="submission" date="2010-12" db="EMBL/GenBank/DDBJ databases">
        <title>Complete sequence of Variovorax paradoxus EPS.</title>
        <authorList>
            <consortium name="US DOE Joint Genome Institute"/>
            <person name="Lucas S."/>
            <person name="Copeland A."/>
            <person name="Lapidus A."/>
            <person name="Cheng J.-F."/>
            <person name="Goodwin L."/>
            <person name="Pitluck S."/>
            <person name="Teshima H."/>
            <person name="Detter J.C."/>
            <person name="Han C."/>
            <person name="Tapia R."/>
            <person name="Land M."/>
            <person name="Hauser L."/>
            <person name="Kyrpides N."/>
            <person name="Ivanova N."/>
            <person name="Ovchinnikova G."/>
            <person name="Orwin P."/>
            <person name="Han J.-I.G."/>
            <person name="Woyke T."/>
        </authorList>
    </citation>
    <scope>NUCLEOTIDE SEQUENCE [LARGE SCALE GENOMIC DNA]</scope>
    <source>
        <strain evidence="3">EPS</strain>
    </source>
</reference>
<dbReference type="RefSeq" id="WP_013541182.1">
    <property type="nucleotide sequence ID" value="NC_014931.1"/>
</dbReference>
<sequence>MVIRLLDHLQHCSTYDDGQIIFEMIAPKVEAGEDVVLSFDGVSAVPSAFVNAALLRLVERVSIDEVRRHLSIVDSTRQINDMIRSRFGFVQAQAGNAA</sequence>
<dbReference type="STRING" id="595537.Varpa_2755"/>
<gene>
    <name evidence="2" type="ordered locus">Varpa_2755</name>
</gene>
<accession>E6V3S9</accession>
<dbReference type="OrthoDB" id="8455606at2"/>
<dbReference type="HOGENOM" id="CLU_181599_0_0_4"/>
<dbReference type="InterPro" id="IPR025474">
    <property type="entry name" value="DUF4325"/>
</dbReference>
<dbReference type="AlphaFoldDB" id="E6V3S9"/>
<organism evidence="2 3">
    <name type="scientific">Variovorax paradoxus (strain EPS)</name>
    <dbReference type="NCBI Taxonomy" id="595537"/>
    <lineage>
        <taxon>Bacteria</taxon>
        <taxon>Pseudomonadati</taxon>
        <taxon>Pseudomonadota</taxon>
        <taxon>Betaproteobacteria</taxon>
        <taxon>Burkholderiales</taxon>
        <taxon>Comamonadaceae</taxon>
        <taxon>Variovorax</taxon>
    </lineage>
</organism>
<evidence type="ECO:0000313" key="3">
    <source>
        <dbReference type="Proteomes" id="UP000008917"/>
    </source>
</evidence>